<protein>
    <submittedName>
        <fullName evidence="2">Uncharacterized protein LOC105078385 isoform X2</fullName>
    </submittedName>
</protein>
<evidence type="ECO:0000313" key="2">
    <source>
        <dbReference type="RefSeq" id="XP_074207124.1"/>
    </source>
</evidence>
<proteinExistence type="predicted"/>
<organism evidence="1 2">
    <name type="scientific">Camelus bactrianus</name>
    <name type="common">Bactrian camel</name>
    <dbReference type="NCBI Taxonomy" id="9837"/>
    <lineage>
        <taxon>Eukaryota</taxon>
        <taxon>Metazoa</taxon>
        <taxon>Chordata</taxon>
        <taxon>Craniata</taxon>
        <taxon>Vertebrata</taxon>
        <taxon>Euteleostomi</taxon>
        <taxon>Mammalia</taxon>
        <taxon>Eutheria</taxon>
        <taxon>Laurasiatheria</taxon>
        <taxon>Artiodactyla</taxon>
        <taxon>Tylopoda</taxon>
        <taxon>Camelidae</taxon>
        <taxon>Camelus</taxon>
    </lineage>
</organism>
<dbReference type="RefSeq" id="XP_074207124.1">
    <property type="nucleotide sequence ID" value="XM_074351023.1"/>
</dbReference>
<keyword evidence="1" id="KW-1185">Reference proteome</keyword>
<name>A0AC58PAS7_CAMBA</name>
<accession>A0AC58PAS7</accession>
<reference evidence="2" key="1">
    <citation type="submission" date="2025-08" db="UniProtKB">
        <authorList>
            <consortium name="RefSeq"/>
        </authorList>
    </citation>
    <scope>IDENTIFICATION</scope>
    <source>
        <tissue evidence="2">Blood</tissue>
    </source>
</reference>
<dbReference type="Proteomes" id="UP001732780">
    <property type="component" value="Chromosome 22"/>
</dbReference>
<sequence length="228" mass="24484">MTATENMFLFHCPRAGGGNPCHAGQHGEAPGSVRGRWGDVGQSLYCGFHGKEQASGEPPSARRALGTSYTWTLTKRRLRVGTRDPRARAPRAPPSRGLPPASRARPGGPGAGAAGAGGRAGRAGAEGARGARAGSERPAGAMEGLRRGLSRWKRYHIKVHLADEALLLPLTVRPRDTLSDLRAQLVGQGVSSWKRTFYYNARRLDDHQTVRDVRLQDGSVLLLVSDPR</sequence>
<gene>
    <name evidence="2" type="primary">LOC105078385</name>
</gene>
<evidence type="ECO:0000313" key="1">
    <source>
        <dbReference type="Proteomes" id="UP001732780"/>
    </source>
</evidence>